<dbReference type="GO" id="GO:0046982">
    <property type="term" value="F:protein heterodimerization activity"/>
    <property type="evidence" value="ECO:0007669"/>
    <property type="project" value="InterPro"/>
</dbReference>
<accession>A0A182PMK0</accession>
<comment type="similarity">
    <text evidence="2">Belongs to the TAF4 family.</text>
</comment>
<organism evidence="9 10">
    <name type="scientific">Anopheles epiroticus</name>
    <dbReference type="NCBI Taxonomy" id="199890"/>
    <lineage>
        <taxon>Eukaryota</taxon>
        <taxon>Metazoa</taxon>
        <taxon>Ecdysozoa</taxon>
        <taxon>Arthropoda</taxon>
        <taxon>Hexapoda</taxon>
        <taxon>Insecta</taxon>
        <taxon>Pterygota</taxon>
        <taxon>Neoptera</taxon>
        <taxon>Endopterygota</taxon>
        <taxon>Diptera</taxon>
        <taxon>Nematocera</taxon>
        <taxon>Culicoidea</taxon>
        <taxon>Culicidae</taxon>
        <taxon>Anophelinae</taxon>
        <taxon>Anopheles</taxon>
    </lineage>
</organism>
<dbReference type="Pfam" id="PF07531">
    <property type="entry name" value="TAFH"/>
    <property type="match status" value="1"/>
</dbReference>
<feature type="region of interest" description="Disordered" evidence="7">
    <location>
        <begin position="1288"/>
        <end position="1316"/>
    </location>
</feature>
<dbReference type="InterPro" id="IPR007900">
    <property type="entry name" value="TAF4_C"/>
</dbReference>
<dbReference type="InterPro" id="IPR045144">
    <property type="entry name" value="TAF4"/>
</dbReference>
<evidence type="ECO:0000256" key="6">
    <source>
        <dbReference type="SAM" id="Coils"/>
    </source>
</evidence>
<dbReference type="GO" id="GO:0006367">
    <property type="term" value="P:transcription initiation at RNA polymerase II promoter"/>
    <property type="evidence" value="ECO:0007669"/>
    <property type="project" value="TreeGrafter"/>
</dbReference>
<dbReference type="PANTHER" id="PTHR15138:SF14">
    <property type="entry name" value="TRANSCRIPTION INITIATION FACTOR TFIID SUBUNIT 4"/>
    <property type="match status" value="1"/>
</dbReference>
<evidence type="ECO:0000256" key="4">
    <source>
        <dbReference type="ARBA" id="ARBA00023163"/>
    </source>
</evidence>
<evidence type="ECO:0000313" key="9">
    <source>
        <dbReference type="EnsemblMetazoa" id="AEPI008174-PA"/>
    </source>
</evidence>
<evidence type="ECO:0000256" key="5">
    <source>
        <dbReference type="ARBA" id="ARBA00023242"/>
    </source>
</evidence>
<protein>
    <recommendedName>
        <fullName evidence="8">TAFH domain-containing protein</fullName>
    </recommendedName>
</protein>
<evidence type="ECO:0000256" key="3">
    <source>
        <dbReference type="ARBA" id="ARBA00023015"/>
    </source>
</evidence>
<feature type="compositionally biased region" description="Pro residues" evidence="7">
    <location>
        <begin position="235"/>
        <end position="247"/>
    </location>
</feature>
<dbReference type="Proteomes" id="UP000075885">
    <property type="component" value="Unassembled WGS sequence"/>
</dbReference>
<feature type="compositionally biased region" description="Low complexity" evidence="7">
    <location>
        <begin position="57"/>
        <end position="77"/>
    </location>
</feature>
<dbReference type="InterPro" id="IPR003894">
    <property type="entry name" value="TAFH_NHR1"/>
</dbReference>
<dbReference type="GO" id="GO:0016251">
    <property type="term" value="F:RNA polymerase II general transcription initiation factor activity"/>
    <property type="evidence" value="ECO:0007669"/>
    <property type="project" value="TreeGrafter"/>
</dbReference>
<evidence type="ECO:0000256" key="7">
    <source>
        <dbReference type="SAM" id="MobiDB-lite"/>
    </source>
</evidence>
<dbReference type="STRING" id="199890.A0A182PMK0"/>
<sequence>MASANFLEEALKSDVDESAVNAIVGTLENQLDVNVTNQVQQVAAVKTQSGTGARTEAGVVSNGGASSSSSSSSASPPAVAAVSKKHVVVGGGGGLITNGEIVSGSGANHHGGSGIINNNTITTNNNNLGKTFVVNASVNSSSCGSSGTISTTSTVVSGGKAVVGGNVNSVGASVSVSLASSNSGGQQQQQRNTFPATVVATGGTAGGGGGAVNIISQQIVVPARSAGGGTVGQHHPPPPPFNIPPQPATSSNQQQQHHIVTSTNMPKNEPVKLVYPAGGPQAVLNMNNNRVTLTSSSLPNGGTLTMAQQPQLIQTSVGAKTIAGTTTIQQQQHQQQATVNHQTGQQQQQPGQQTIIIKNAAGGNTVMNAAGAPGIVTVSKPMNNQATPNIVGLPGGVQIVNVRPGAQPTQAQQKTVAAVSPRVVIGSQPIVSTRPPNASAITLSALQGQPGSTLLLKNEQGHFQLLRIGPAPANTQIAPASLTGSSANQTIRLQTVPATHSSGSGAIIVSSQSITTAPTSYISTQPTPVASVAPVPALAAQQNITITHSPSQVGGQPTVLAAQQQQQQQQTTTVVATPHSVGQQQSHQQTVVVTTTPGTTAAQRNSLDNTKEKCSKFLTNLIELSKREPAKVEQNVRTLIQELVDANVDPAEFCERLERLLNASPQPCLIGFLKKSLPLLRQSLVTKEITIEGINPPSTAVAFGTTALSQIPAQIRPVAPTIVSQNSSMVGQTQIRMLTSQSGVTTVPRIGQTTIRPAAPVRIPTPLQQQQQTGGTTTTIVGPRSIAAQQIRPNATTIGHTTIVQTSGGQQLPQTISTTPPALLPIRAPSGTSITRTGATLQIRTTTPVSRTVTSVGGTTVTTGGLGKQLLQSQVNQIRGQTPVASVAAVAAAAAAAASGSTATQVKQVTAITGGGNVVVSLNQVPPPMQPVSGNASTIGGSTAAAGAGTALAVSLVPTMPALTLTSSAVSAGLGAGVVSTSSSSSSAAATVGQPGGISATVVVNASSSTTAATASSASTGAASIGTAASSASNSSSSGGASVTTVSTNKTVTAKSQNLSGASKKKASASSAASGADAESAASKRAGASAQSQFYHHHASMYGDDDINDVAAMGGVNLAEETQRILGSTEFVGTQIRSCKDEVFLHLPALQSRIRSIIARHGLEEPSNEVAVLISHACQERLKNIVEKLAIIAEHRIDIIKVDPRYEVTKDVRGQIKFLEELDKAEQKRHEEQEREMLMRAAKSRSKTEDPEQAKLKAKAKEMQRAEMEELRQRDANMTALQAIGPRKKPKLEEGVSASSTPGVSGIGTLSGKAPTPLRPRIKRVNLRDMLFYLEQERETGKMFLTRHRAVVYVVTTDQELFEVEQRAILCQVPLVVSAASGVSDKGRRQNNPIINNSRLFNDTPYEMDTSPVFDCHEPPITVSITAFRANDGTKRKLFLLVQLDRTLIVVERRNVDGGNDGSALLAVHSRYEDFRQFSMVENVQRTGSCAVRIELDEGDDPIVTDFLDTPYGGRGTGKSNARSLEDNFTCFDEVLKLLRDQTAERKAQLETGRLTVCEVFSGMNERMKTVPPLLRSSNPEEKVPLVRYGEMWQRIHNDRLLIGAKRNGCWLERY</sequence>
<dbReference type="GO" id="GO:0003677">
    <property type="term" value="F:DNA binding"/>
    <property type="evidence" value="ECO:0007669"/>
    <property type="project" value="TreeGrafter"/>
</dbReference>
<dbReference type="PROSITE" id="PS51119">
    <property type="entry name" value="TAFH"/>
    <property type="match status" value="1"/>
</dbReference>
<keyword evidence="4" id="KW-0804">Transcription</keyword>
<evidence type="ECO:0000313" key="10">
    <source>
        <dbReference type="Proteomes" id="UP000075885"/>
    </source>
</evidence>
<dbReference type="Pfam" id="PF05236">
    <property type="entry name" value="TAF4"/>
    <property type="match status" value="1"/>
</dbReference>
<keyword evidence="6" id="KW-0175">Coiled coil</keyword>
<dbReference type="InterPro" id="IPR009072">
    <property type="entry name" value="Histone-fold"/>
</dbReference>
<dbReference type="GO" id="GO:0005669">
    <property type="term" value="C:transcription factor TFIID complex"/>
    <property type="evidence" value="ECO:0007669"/>
    <property type="project" value="InterPro"/>
</dbReference>
<dbReference type="FunFam" id="1.10.20.10:FF:000015">
    <property type="entry name" value="Transcription initiation factor TFIID subunit 4B"/>
    <property type="match status" value="1"/>
</dbReference>
<dbReference type="Gene3D" id="1.20.120.1110">
    <property type="entry name" value="TAFH/NHR1 domain"/>
    <property type="match status" value="1"/>
</dbReference>
<name>A0A182PMK0_9DIPT</name>
<keyword evidence="3" id="KW-0805">Transcription regulation</keyword>
<proteinExistence type="inferred from homology"/>
<dbReference type="CDD" id="cd08045">
    <property type="entry name" value="HFD_TAF4"/>
    <property type="match status" value="1"/>
</dbReference>
<comment type="subcellular location">
    <subcellularLocation>
        <location evidence="1">Nucleus</location>
    </subcellularLocation>
</comment>
<feature type="region of interest" description="Disordered" evidence="7">
    <location>
        <begin position="225"/>
        <end position="251"/>
    </location>
</feature>
<dbReference type="FunFam" id="1.20.120.1110:FF:000004">
    <property type="entry name" value="TBP-associated factor 4, isoform F"/>
    <property type="match status" value="1"/>
</dbReference>
<dbReference type="Gene3D" id="1.10.20.10">
    <property type="entry name" value="Histone, subunit A"/>
    <property type="match status" value="1"/>
</dbReference>
<dbReference type="PANTHER" id="PTHR15138">
    <property type="entry name" value="TRANSCRIPTION INITIATION FACTOR TFIID SUBUNIT 4"/>
    <property type="match status" value="1"/>
</dbReference>
<feature type="region of interest" description="Disordered" evidence="7">
    <location>
        <begin position="46"/>
        <end position="77"/>
    </location>
</feature>
<reference evidence="10" key="1">
    <citation type="submission" date="2013-03" db="EMBL/GenBank/DDBJ databases">
        <title>The Genome Sequence of Anopheles epiroticus epiroticus2.</title>
        <authorList>
            <consortium name="The Broad Institute Genomics Platform"/>
            <person name="Neafsey D.E."/>
            <person name="Howell P."/>
            <person name="Walker B."/>
            <person name="Young S.K."/>
            <person name="Zeng Q."/>
            <person name="Gargeya S."/>
            <person name="Fitzgerald M."/>
            <person name="Haas B."/>
            <person name="Abouelleil A."/>
            <person name="Allen A.W."/>
            <person name="Alvarado L."/>
            <person name="Arachchi H.M."/>
            <person name="Berlin A.M."/>
            <person name="Chapman S.B."/>
            <person name="Gainer-Dewar J."/>
            <person name="Goldberg J."/>
            <person name="Griggs A."/>
            <person name="Gujja S."/>
            <person name="Hansen M."/>
            <person name="Howarth C."/>
            <person name="Imamovic A."/>
            <person name="Ireland A."/>
            <person name="Larimer J."/>
            <person name="McCowan C."/>
            <person name="Murphy C."/>
            <person name="Pearson M."/>
            <person name="Poon T.W."/>
            <person name="Priest M."/>
            <person name="Roberts A."/>
            <person name="Saif S."/>
            <person name="Shea T."/>
            <person name="Sisk P."/>
            <person name="Sykes S."/>
            <person name="Wortman J."/>
            <person name="Nusbaum C."/>
            <person name="Birren B."/>
        </authorList>
    </citation>
    <scope>NUCLEOTIDE SEQUENCE [LARGE SCALE GENOMIC DNA]</scope>
    <source>
        <strain evidence="10">Epiroticus2</strain>
    </source>
</reference>
<dbReference type="SMART" id="SM00549">
    <property type="entry name" value="TAFH"/>
    <property type="match status" value="1"/>
</dbReference>
<dbReference type="EnsemblMetazoa" id="AEPI008174-RA">
    <property type="protein sequence ID" value="AEPI008174-PA"/>
    <property type="gene ID" value="AEPI008174"/>
</dbReference>
<dbReference type="SUPFAM" id="SSF158553">
    <property type="entry name" value="TAFH domain-like"/>
    <property type="match status" value="1"/>
</dbReference>
<evidence type="ECO:0000256" key="2">
    <source>
        <dbReference type="ARBA" id="ARBA00006178"/>
    </source>
</evidence>
<dbReference type="SUPFAM" id="SSF47113">
    <property type="entry name" value="Histone-fold"/>
    <property type="match status" value="1"/>
</dbReference>
<dbReference type="InterPro" id="IPR037249">
    <property type="entry name" value="TAFH/NHR1_dom_sf"/>
</dbReference>
<reference evidence="9" key="2">
    <citation type="submission" date="2020-05" db="UniProtKB">
        <authorList>
            <consortium name="EnsemblMetazoa"/>
        </authorList>
    </citation>
    <scope>IDENTIFICATION</scope>
    <source>
        <strain evidence="9">Epiroticus2</strain>
    </source>
</reference>
<evidence type="ECO:0000256" key="1">
    <source>
        <dbReference type="ARBA" id="ARBA00004123"/>
    </source>
</evidence>
<feature type="coiled-coil region" evidence="6">
    <location>
        <begin position="1215"/>
        <end position="1274"/>
    </location>
</feature>
<evidence type="ECO:0000259" key="8">
    <source>
        <dbReference type="PROSITE" id="PS51119"/>
    </source>
</evidence>
<dbReference type="VEuPathDB" id="VectorBase:AEPI008174"/>
<feature type="domain" description="TAFH" evidence="8">
    <location>
        <begin position="607"/>
        <end position="703"/>
    </location>
</feature>
<keyword evidence="10" id="KW-1185">Reference proteome</keyword>
<keyword evidence="5" id="KW-0539">Nucleus</keyword>